<evidence type="ECO:0000259" key="2">
    <source>
        <dbReference type="Pfam" id="PF00156"/>
    </source>
</evidence>
<feature type="domain" description="Phosphoribosyltransferase" evidence="2">
    <location>
        <begin position="162"/>
        <end position="252"/>
    </location>
</feature>
<comment type="similarity">
    <text evidence="1">Belongs to the ComF/GntX family.</text>
</comment>
<dbReference type="RefSeq" id="WP_182685532.1">
    <property type="nucleotide sequence ID" value="NZ_JACHTF010000004.1"/>
</dbReference>
<dbReference type="InterPro" id="IPR000836">
    <property type="entry name" value="PRTase_dom"/>
</dbReference>
<proteinExistence type="inferred from homology"/>
<evidence type="ECO:0000259" key="3">
    <source>
        <dbReference type="Pfam" id="PF18912"/>
    </source>
</evidence>
<name>A0A7W3TKB6_9GAMM</name>
<gene>
    <name evidence="4" type="ORF">H4F98_04970</name>
</gene>
<dbReference type="PANTHER" id="PTHR47505:SF1">
    <property type="entry name" value="DNA UTILIZATION PROTEIN YHGH"/>
    <property type="match status" value="1"/>
</dbReference>
<comment type="caution">
    <text evidence="4">The sequence shown here is derived from an EMBL/GenBank/DDBJ whole genome shotgun (WGS) entry which is preliminary data.</text>
</comment>
<dbReference type="Proteomes" id="UP000523196">
    <property type="component" value="Unassembled WGS sequence"/>
</dbReference>
<dbReference type="SUPFAM" id="SSF53271">
    <property type="entry name" value="PRTase-like"/>
    <property type="match status" value="1"/>
</dbReference>
<evidence type="ECO:0000256" key="1">
    <source>
        <dbReference type="ARBA" id="ARBA00008007"/>
    </source>
</evidence>
<feature type="domain" description="Double zinc ribbon" evidence="3">
    <location>
        <begin position="32"/>
        <end position="85"/>
    </location>
</feature>
<sequence length="256" mass="28087">MSIPVNRNPAARVYSTWSRLLARSWQVGRRERCLVCSARVALAAGGLPGLCPDCAGAMPWSRHACPACALPLPAGEAAQACGHCLRQPPPLHACHASFVYGFPLDRLLPGAKFHGDLAASRALGEWMAAGLWRHLPDDAWPQALVPVPLHRARLRQRGYDQALELARPLARRLRLPLRDDLLTRVRDTTPQSRLDAAGRRRNLRHAFAVRDGVRVPAHVVLIDDVMTTGTTLHAAARILRRAGVARVDAWVCARVP</sequence>
<evidence type="ECO:0000313" key="4">
    <source>
        <dbReference type="EMBL" id="MBB1059920.1"/>
    </source>
</evidence>
<evidence type="ECO:0000313" key="5">
    <source>
        <dbReference type="Proteomes" id="UP000523196"/>
    </source>
</evidence>
<dbReference type="PANTHER" id="PTHR47505">
    <property type="entry name" value="DNA UTILIZATION PROTEIN YHGH"/>
    <property type="match status" value="1"/>
</dbReference>
<keyword evidence="5" id="KW-1185">Reference proteome</keyword>
<dbReference type="InterPro" id="IPR044005">
    <property type="entry name" value="DZR_2"/>
</dbReference>
<dbReference type="InterPro" id="IPR051910">
    <property type="entry name" value="ComF/GntX_DNA_util-trans"/>
</dbReference>
<dbReference type="AlphaFoldDB" id="A0A7W3TKB6"/>
<dbReference type="CDD" id="cd06223">
    <property type="entry name" value="PRTases_typeI"/>
    <property type="match status" value="1"/>
</dbReference>
<dbReference type="EMBL" id="JACHTF010000004">
    <property type="protein sequence ID" value="MBB1059920.1"/>
    <property type="molecule type" value="Genomic_DNA"/>
</dbReference>
<dbReference type="Pfam" id="PF00156">
    <property type="entry name" value="Pribosyltran"/>
    <property type="match status" value="1"/>
</dbReference>
<reference evidence="4 5" key="1">
    <citation type="submission" date="2020-08" db="EMBL/GenBank/DDBJ databases">
        <authorList>
            <person name="Xu S."/>
            <person name="Li A."/>
        </authorList>
    </citation>
    <scope>NUCLEOTIDE SEQUENCE [LARGE SCALE GENOMIC DNA]</scope>
    <source>
        <strain evidence="4 5">119BY6-57</strain>
    </source>
</reference>
<dbReference type="InterPro" id="IPR029057">
    <property type="entry name" value="PRTase-like"/>
</dbReference>
<dbReference type="Pfam" id="PF18912">
    <property type="entry name" value="DZR_2"/>
    <property type="match status" value="1"/>
</dbReference>
<organism evidence="4 5">
    <name type="scientific">Marilutibacter spongiae</name>
    <dbReference type="NCBI Taxonomy" id="2025720"/>
    <lineage>
        <taxon>Bacteria</taxon>
        <taxon>Pseudomonadati</taxon>
        <taxon>Pseudomonadota</taxon>
        <taxon>Gammaproteobacteria</taxon>
        <taxon>Lysobacterales</taxon>
        <taxon>Lysobacteraceae</taxon>
        <taxon>Marilutibacter</taxon>
    </lineage>
</organism>
<dbReference type="Gene3D" id="3.40.50.2020">
    <property type="match status" value="1"/>
</dbReference>
<accession>A0A7W3TKB6</accession>
<protein>
    <submittedName>
        <fullName evidence="4">ComF family protein</fullName>
    </submittedName>
</protein>